<dbReference type="OrthoDB" id="5196292at2"/>
<evidence type="ECO:0000256" key="1">
    <source>
        <dbReference type="SAM" id="SignalP"/>
    </source>
</evidence>
<dbReference type="EMBL" id="VDFW01000015">
    <property type="protein sequence ID" value="TNC24309.1"/>
    <property type="molecule type" value="Genomic_DNA"/>
</dbReference>
<accession>A0A5C4LXV2</accession>
<gene>
    <name evidence="2" type="ORF">FG385_17940</name>
</gene>
<keyword evidence="1" id="KW-0732">Signal</keyword>
<protein>
    <recommendedName>
        <fullName evidence="4">Peptidase inhibitor family I36 protein</fullName>
    </recommendedName>
</protein>
<dbReference type="Proteomes" id="UP000305546">
    <property type="component" value="Unassembled WGS sequence"/>
</dbReference>
<name>A0A5C4LXV2_9PSEU</name>
<sequence>MNLRTYLPRIFVIAALGLLAGSGIAQADPGSPDNGCEQGEFCAWAAESYADAVQRLDLRTANPEECLVLPGQIEARSFVNQMDRDVTVYQDTECSTEGDFITYPGHGTYVPRAPFVVRAVKIWDMV</sequence>
<proteinExistence type="predicted"/>
<evidence type="ECO:0008006" key="4">
    <source>
        <dbReference type="Google" id="ProtNLM"/>
    </source>
</evidence>
<evidence type="ECO:0000313" key="3">
    <source>
        <dbReference type="Proteomes" id="UP000305546"/>
    </source>
</evidence>
<dbReference type="RefSeq" id="WP_139097908.1">
    <property type="nucleotide sequence ID" value="NZ_VDFW01000015.1"/>
</dbReference>
<keyword evidence="3" id="KW-1185">Reference proteome</keyword>
<organism evidence="2 3">
    <name type="scientific">Amycolatopsis alkalitolerans</name>
    <dbReference type="NCBI Taxonomy" id="2547244"/>
    <lineage>
        <taxon>Bacteria</taxon>
        <taxon>Bacillati</taxon>
        <taxon>Actinomycetota</taxon>
        <taxon>Actinomycetes</taxon>
        <taxon>Pseudonocardiales</taxon>
        <taxon>Pseudonocardiaceae</taxon>
        <taxon>Amycolatopsis</taxon>
    </lineage>
</organism>
<comment type="caution">
    <text evidence="2">The sequence shown here is derived from an EMBL/GenBank/DDBJ whole genome shotgun (WGS) entry which is preliminary data.</text>
</comment>
<reference evidence="2 3" key="1">
    <citation type="submission" date="2019-06" db="EMBL/GenBank/DDBJ databases">
        <title>Amycolatopsis alkalitolerans sp. nov., isolated from Gastrodia elata Blume.</title>
        <authorList>
            <person name="Narsing Rao M.P."/>
            <person name="Li W.J."/>
        </authorList>
    </citation>
    <scope>NUCLEOTIDE SEQUENCE [LARGE SCALE GENOMIC DNA]</scope>
    <source>
        <strain evidence="2 3">SYSUP0005</strain>
    </source>
</reference>
<feature type="signal peptide" evidence="1">
    <location>
        <begin position="1"/>
        <end position="27"/>
    </location>
</feature>
<feature type="chain" id="PRO_5022890925" description="Peptidase inhibitor family I36 protein" evidence="1">
    <location>
        <begin position="28"/>
        <end position="126"/>
    </location>
</feature>
<dbReference type="AlphaFoldDB" id="A0A5C4LXV2"/>
<evidence type="ECO:0000313" key="2">
    <source>
        <dbReference type="EMBL" id="TNC24309.1"/>
    </source>
</evidence>
<dbReference type="Pfam" id="PF03995">
    <property type="entry name" value="Inhibitor_I36"/>
    <property type="match status" value="1"/>
</dbReference>